<name>A0A926ZJV0_9CYAN</name>
<dbReference type="EMBL" id="JACJPW010000152">
    <property type="protein sequence ID" value="MBD2185933.1"/>
    <property type="molecule type" value="Genomic_DNA"/>
</dbReference>
<organism evidence="1 2">
    <name type="scientific">Aerosakkonema funiforme FACHB-1375</name>
    <dbReference type="NCBI Taxonomy" id="2949571"/>
    <lineage>
        <taxon>Bacteria</taxon>
        <taxon>Bacillati</taxon>
        <taxon>Cyanobacteriota</taxon>
        <taxon>Cyanophyceae</taxon>
        <taxon>Oscillatoriophycideae</taxon>
        <taxon>Aerosakkonematales</taxon>
        <taxon>Aerosakkonemataceae</taxon>
        <taxon>Aerosakkonema</taxon>
    </lineage>
</organism>
<comment type="caution">
    <text evidence="1">The sequence shown here is derived from an EMBL/GenBank/DDBJ whole genome shotgun (WGS) entry which is preliminary data.</text>
</comment>
<dbReference type="Proteomes" id="UP000641646">
    <property type="component" value="Unassembled WGS sequence"/>
</dbReference>
<proteinExistence type="predicted"/>
<reference evidence="1" key="2">
    <citation type="submission" date="2020-08" db="EMBL/GenBank/DDBJ databases">
        <authorList>
            <person name="Chen M."/>
            <person name="Teng W."/>
            <person name="Zhao L."/>
            <person name="Hu C."/>
            <person name="Zhou Y."/>
            <person name="Han B."/>
            <person name="Song L."/>
            <person name="Shu W."/>
        </authorList>
    </citation>
    <scope>NUCLEOTIDE SEQUENCE</scope>
    <source>
        <strain evidence="1">FACHB-1375</strain>
    </source>
</reference>
<protein>
    <submittedName>
        <fullName evidence="1">Uncharacterized protein</fullName>
    </submittedName>
</protein>
<accession>A0A926ZJV0</accession>
<keyword evidence="2" id="KW-1185">Reference proteome</keyword>
<gene>
    <name evidence="1" type="ORF">H6G03_33565</name>
</gene>
<sequence>MEDELRSEYDLRSLRVRKLGPGWQSVGGVTVHLEADVAEIFPDSVAVNEALRFLIRIMKDNKPLDNLSVSRDDS</sequence>
<evidence type="ECO:0000313" key="1">
    <source>
        <dbReference type="EMBL" id="MBD2185933.1"/>
    </source>
</evidence>
<reference evidence="1" key="1">
    <citation type="journal article" date="2015" name="ISME J.">
        <title>Draft Genome Sequence of Streptomyces incarnatus NRRL8089, which Produces the Nucleoside Antibiotic Sinefungin.</title>
        <authorList>
            <person name="Oshima K."/>
            <person name="Hattori M."/>
            <person name="Shimizu H."/>
            <person name="Fukuda K."/>
            <person name="Nemoto M."/>
            <person name="Inagaki K."/>
            <person name="Tamura T."/>
        </authorList>
    </citation>
    <scope>NUCLEOTIDE SEQUENCE</scope>
    <source>
        <strain evidence="1">FACHB-1375</strain>
    </source>
</reference>
<dbReference type="AlphaFoldDB" id="A0A926ZJV0"/>
<evidence type="ECO:0000313" key="2">
    <source>
        <dbReference type="Proteomes" id="UP000641646"/>
    </source>
</evidence>